<reference evidence="1 2" key="1">
    <citation type="journal article" date="2015" name="Plant Cell">
        <title>Oil accumulation by the oleaginous diatom Fistulifera solaris as revealed by the genome and transcriptome.</title>
        <authorList>
            <person name="Tanaka T."/>
            <person name="Maeda Y."/>
            <person name="Veluchamy A."/>
            <person name="Tanaka M."/>
            <person name="Abida H."/>
            <person name="Marechal E."/>
            <person name="Bowler C."/>
            <person name="Muto M."/>
            <person name="Sunaga Y."/>
            <person name="Tanaka M."/>
            <person name="Yoshino T."/>
            <person name="Taniguchi T."/>
            <person name="Fukuda Y."/>
            <person name="Nemoto M."/>
            <person name="Matsumoto M."/>
            <person name="Wong P.S."/>
            <person name="Aburatani S."/>
            <person name="Fujibuchi W."/>
        </authorList>
    </citation>
    <scope>NUCLEOTIDE SEQUENCE [LARGE SCALE GENOMIC DNA]</scope>
    <source>
        <strain evidence="1 2">JPCC DA0580</strain>
    </source>
</reference>
<accession>A0A1Z5KF05</accession>
<dbReference type="EMBL" id="BDSP01000210">
    <property type="protein sequence ID" value="GAX24538.1"/>
    <property type="molecule type" value="Genomic_DNA"/>
</dbReference>
<comment type="caution">
    <text evidence="1">The sequence shown here is derived from an EMBL/GenBank/DDBJ whole genome shotgun (WGS) entry which is preliminary data.</text>
</comment>
<gene>
    <name evidence="1" type="ORF">FisN_18Lu119</name>
</gene>
<evidence type="ECO:0000313" key="2">
    <source>
        <dbReference type="Proteomes" id="UP000198406"/>
    </source>
</evidence>
<proteinExistence type="predicted"/>
<evidence type="ECO:0000313" key="1">
    <source>
        <dbReference type="EMBL" id="GAX24538.1"/>
    </source>
</evidence>
<name>A0A1Z5KF05_FISSO</name>
<protein>
    <submittedName>
        <fullName evidence="1">Uncharacterized protein</fullName>
    </submittedName>
</protein>
<dbReference type="AlphaFoldDB" id="A0A1Z5KF05"/>
<keyword evidence="2" id="KW-1185">Reference proteome</keyword>
<organism evidence="1 2">
    <name type="scientific">Fistulifera solaris</name>
    <name type="common">Oleaginous diatom</name>
    <dbReference type="NCBI Taxonomy" id="1519565"/>
    <lineage>
        <taxon>Eukaryota</taxon>
        <taxon>Sar</taxon>
        <taxon>Stramenopiles</taxon>
        <taxon>Ochrophyta</taxon>
        <taxon>Bacillariophyta</taxon>
        <taxon>Bacillariophyceae</taxon>
        <taxon>Bacillariophycidae</taxon>
        <taxon>Naviculales</taxon>
        <taxon>Naviculaceae</taxon>
        <taxon>Fistulifera</taxon>
    </lineage>
</organism>
<dbReference type="Proteomes" id="UP000198406">
    <property type="component" value="Unassembled WGS sequence"/>
</dbReference>
<sequence>MSSQIPEDEILFEVIPDGLRTPEQVAHWRGGHQTPTYRLRREPRNLYELELYGPRTAVWMDNETLVHVSRDNYPNYDYIETNLRLLFVLYNPRRNLRVVISGKNDEAIAETAMYWWGLHCPEECSPRLHIENQSNTFDFASVKTRHFVTIFENNQNRRLELNGVHVNSAQLAFLATRNHPIDLTFEFLNVLEDGGNALVQALQVRGTHFGSLRFLDDLPLSDENVEQLSRLAIFEKLTLPLWDSDMVLLPFSAPVKVLKYSFDSSKVRPEDFQTIDIVAEELIATVWVDAWNDGVDVTASLLRRVASIGHFRHLGVKFEGRGHSAVEPKHSKIILKELVGAIAANKELVSLDLEMYYIFQQNHLTKLLYSLDDHHGLRTITIEVHSDNSDCSWLKHLLSRNRRIEIRGEWMESVMNRDDHNELYTFNRFYAGSESLKESPPSFRIKLIGTTFSNSACGDFKRTALLLSSYTDSLYEWIQSANLDSLAASDLSVHQESSMAYDSTGRISRPKRSRTD</sequence>
<dbReference type="InParanoid" id="A0A1Z5KF05"/>